<dbReference type="GO" id="GO:0046872">
    <property type="term" value="F:metal ion binding"/>
    <property type="evidence" value="ECO:0007669"/>
    <property type="project" value="UniProtKB-UniRule"/>
</dbReference>
<dbReference type="GO" id="GO:0005794">
    <property type="term" value="C:Golgi apparatus"/>
    <property type="evidence" value="ECO:0007669"/>
    <property type="project" value="TreeGrafter"/>
</dbReference>
<keyword evidence="8 11" id="KW-1133">Transmembrane helix</keyword>
<keyword evidence="11" id="KW-0464">Manganese</keyword>
<keyword evidence="4 11" id="KW-0328">Glycosyltransferase</keyword>
<evidence type="ECO:0000256" key="9">
    <source>
        <dbReference type="ARBA" id="ARBA00023136"/>
    </source>
</evidence>
<evidence type="ECO:0000256" key="5">
    <source>
        <dbReference type="ARBA" id="ARBA00022679"/>
    </source>
</evidence>
<evidence type="ECO:0000256" key="3">
    <source>
        <dbReference type="ARBA" id="ARBA00005735"/>
    </source>
</evidence>
<comment type="pathway">
    <text evidence="2 11">Protein modification; protein glycosylation.</text>
</comment>
<proteinExistence type="inferred from homology"/>
<evidence type="ECO:0000313" key="14">
    <source>
        <dbReference type="Proteomes" id="UP000038045"/>
    </source>
</evidence>
<keyword evidence="14" id="KW-1185">Reference proteome</keyword>
<feature type="domain" description="Galactosyltransferase C-terminal" evidence="12">
    <location>
        <begin position="205"/>
        <end position="282"/>
    </location>
</feature>
<dbReference type="GO" id="GO:0033842">
    <property type="term" value="F:N-acetyl-beta-glucosaminyl-derivative 4-beta-N-acetylgalactosaminyltransferase activity"/>
    <property type="evidence" value="ECO:0007669"/>
    <property type="project" value="TreeGrafter"/>
</dbReference>
<comment type="subcellular location">
    <subcellularLocation>
        <location evidence="1 11">Membrane</location>
        <topology evidence="1 11">Single-pass type II membrane protein</topology>
    </subcellularLocation>
</comment>
<accession>A0A0N5A051</accession>
<evidence type="ECO:0000256" key="6">
    <source>
        <dbReference type="ARBA" id="ARBA00022692"/>
    </source>
</evidence>
<evidence type="ECO:0000256" key="1">
    <source>
        <dbReference type="ARBA" id="ARBA00004606"/>
    </source>
</evidence>
<keyword evidence="5 11" id="KW-0808">Transferase</keyword>
<dbReference type="PANTHER" id="PTHR19300">
    <property type="entry name" value="BETA-1,4-GALACTOSYLTRANSFERASE"/>
    <property type="match status" value="1"/>
</dbReference>
<evidence type="ECO:0000259" key="12">
    <source>
        <dbReference type="Pfam" id="PF02709"/>
    </source>
</evidence>
<dbReference type="CDD" id="cd00899">
    <property type="entry name" value="b4GalT"/>
    <property type="match status" value="1"/>
</dbReference>
<dbReference type="GO" id="GO:0008378">
    <property type="term" value="F:galactosyltransferase activity"/>
    <property type="evidence" value="ECO:0007669"/>
    <property type="project" value="TreeGrafter"/>
</dbReference>
<dbReference type="InterPro" id="IPR029044">
    <property type="entry name" value="Nucleotide-diphossugar_trans"/>
</dbReference>
<reference evidence="15" key="1">
    <citation type="submission" date="2017-02" db="UniProtKB">
        <authorList>
            <consortium name="WormBaseParasite"/>
        </authorList>
    </citation>
    <scope>IDENTIFICATION</scope>
</reference>
<dbReference type="InterPro" id="IPR027995">
    <property type="entry name" value="Galactosyl_T_N"/>
</dbReference>
<comment type="similarity">
    <text evidence="3 11">Belongs to the glycosyltransferase 7 family.</text>
</comment>
<protein>
    <recommendedName>
        <fullName evidence="11">Beta-1,4-N-acetylgalactosaminyltransferase</fullName>
        <ecNumber evidence="11">2.4.1.-</ecNumber>
    </recommendedName>
    <alternativeName>
        <fullName evidence="11">Beta-4-GalNAcT</fullName>
    </alternativeName>
</protein>
<dbReference type="STRING" id="131310.A0A0N5A051"/>
<name>A0A0N5A051_PARTI</name>
<dbReference type="UniPathway" id="UPA00378"/>
<dbReference type="Pfam" id="PF13733">
    <property type="entry name" value="Glyco_transf_7N"/>
    <property type="match status" value="1"/>
</dbReference>
<evidence type="ECO:0000256" key="8">
    <source>
        <dbReference type="ARBA" id="ARBA00022989"/>
    </source>
</evidence>
<evidence type="ECO:0000259" key="13">
    <source>
        <dbReference type="Pfam" id="PF13733"/>
    </source>
</evidence>
<dbReference type="Pfam" id="PF02709">
    <property type="entry name" value="Glyco_transf_7C"/>
    <property type="match status" value="1"/>
</dbReference>
<evidence type="ECO:0000256" key="7">
    <source>
        <dbReference type="ARBA" id="ARBA00022968"/>
    </source>
</evidence>
<dbReference type="WBParaSite" id="PTRK_0001467100.1">
    <property type="protein sequence ID" value="PTRK_0001467100.1"/>
    <property type="gene ID" value="PTRK_0001467100"/>
</dbReference>
<dbReference type="GO" id="GO:0006688">
    <property type="term" value="P:glycosphingolipid biosynthetic process"/>
    <property type="evidence" value="ECO:0007669"/>
    <property type="project" value="TreeGrafter"/>
</dbReference>
<keyword evidence="11" id="KW-0479">Metal-binding</keyword>
<comment type="cofactor">
    <cofactor evidence="11">
        <name>Mn(2+)</name>
        <dbReference type="ChEBI" id="CHEBI:29035"/>
    </cofactor>
</comment>
<evidence type="ECO:0000256" key="10">
    <source>
        <dbReference type="ARBA" id="ARBA00023180"/>
    </source>
</evidence>
<evidence type="ECO:0000256" key="4">
    <source>
        <dbReference type="ARBA" id="ARBA00022676"/>
    </source>
</evidence>
<dbReference type="PANTHER" id="PTHR19300:SF57">
    <property type="entry name" value="BETA-1,4-N-ACETYLGALACTOSAMINYLTRANSFERASE"/>
    <property type="match status" value="1"/>
</dbReference>
<organism evidence="14 15">
    <name type="scientific">Parastrongyloides trichosuri</name>
    <name type="common">Possum-specific nematode worm</name>
    <dbReference type="NCBI Taxonomy" id="131310"/>
    <lineage>
        <taxon>Eukaryota</taxon>
        <taxon>Metazoa</taxon>
        <taxon>Ecdysozoa</taxon>
        <taxon>Nematoda</taxon>
        <taxon>Chromadorea</taxon>
        <taxon>Rhabditida</taxon>
        <taxon>Tylenchina</taxon>
        <taxon>Panagrolaimomorpha</taxon>
        <taxon>Strongyloidoidea</taxon>
        <taxon>Strongyloididae</taxon>
        <taxon>Parastrongyloides</taxon>
    </lineage>
</organism>
<keyword evidence="10 11" id="KW-0325">Glycoprotein</keyword>
<dbReference type="InterPro" id="IPR027791">
    <property type="entry name" value="Galactosyl_T_C"/>
</dbReference>
<sequence>MFWNNKIILLLRTKEFICVLLFLIFELLIYVFFNNSTLNFVEIIVKESSDPLINGYKFKLQNPELPYCSYKNYTLLYGDYRVELSPPSLETIESLYPDIQMGGHHYPKSCKANQTVAIIVPYKNREEHLKIFLYNLHDILQRQLINYIIFLIEPTGNGTFNRGKLLNIGFVEGMKLYNFDCFIFHDVDLIPENDKHLYECSDKPKHMSSHINKFNYKLIYGNHFGGVCALTSEQFRKVNGFNNNYWGWGMEDDDLFSRISFSNMSIVRDLPNVSRYFMVKHERDPLNPVNPCRFKIQKYFLRNINIDGLNTLNYTLKKVEYHKLFTKILVDLLEESSRRMLYESYLKGIKCKRKK</sequence>
<dbReference type="EC" id="2.4.1.-" evidence="11"/>
<keyword evidence="6 11" id="KW-0812">Transmembrane</keyword>
<evidence type="ECO:0000256" key="11">
    <source>
        <dbReference type="RuleBase" id="RU368121"/>
    </source>
</evidence>
<keyword evidence="7 11" id="KW-0735">Signal-anchor</keyword>
<evidence type="ECO:0000313" key="15">
    <source>
        <dbReference type="WBParaSite" id="PTRK_0001467100.1"/>
    </source>
</evidence>
<feature type="transmembrane region" description="Helical" evidence="11">
    <location>
        <begin position="16"/>
        <end position="33"/>
    </location>
</feature>
<dbReference type="GO" id="GO:0005975">
    <property type="term" value="P:carbohydrate metabolic process"/>
    <property type="evidence" value="ECO:0007669"/>
    <property type="project" value="InterPro"/>
</dbReference>
<dbReference type="Gene3D" id="3.90.550.10">
    <property type="entry name" value="Spore Coat Polysaccharide Biosynthesis Protein SpsA, Chain A"/>
    <property type="match status" value="1"/>
</dbReference>
<comment type="function">
    <text evidence="11">Catalyzes the transfer of galactose onto proteins or lipids.</text>
</comment>
<keyword evidence="9 11" id="KW-0472">Membrane</keyword>
<evidence type="ECO:0000256" key="2">
    <source>
        <dbReference type="ARBA" id="ARBA00004922"/>
    </source>
</evidence>
<dbReference type="PRINTS" id="PR02050">
    <property type="entry name" value="B14GALTRFASE"/>
</dbReference>
<dbReference type="SUPFAM" id="SSF53448">
    <property type="entry name" value="Nucleotide-diphospho-sugar transferases"/>
    <property type="match status" value="1"/>
</dbReference>
<dbReference type="Proteomes" id="UP000038045">
    <property type="component" value="Unplaced"/>
</dbReference>
<dbReference type="GO" id="GO:0016020">
    <property type="term" value="C:membrane"/>
    <property type="evidence" value="ECO:0007669"/>
    <property type="project" value="UniProtKB-SubCell"/>
</dbReference>
<dbReference type="AlphaFoldDB" id="A0A0N5A051"/>
<feature type="domain" description="Galactosyltransferase N-terminal" evidence="13">
    <location>
        <begin position="73"/>
        <end position="201"/>
    </location>
</feature>
<dbReference type="InterPro" id="IPR003859">
    <property type="entry name" value="Galactosyl_T"/>
</dbReference>